<reference evidence="2 3" key="1">
    <citation type="submission" date="2017-04" db="EMBL/GenBank/DDBJ databases">
        <title>Complete genome sequences of Rhizobium genomic linages associated to common bean (phaseolus vulgaris).</title>
        <authorList>
            <person name="Santamaria R.I."/>
            <person name="Bustos P."/>
            <person name="Perez-Carrascal O."/>
            <person name="Martinez-Flores I."/>
            <person name="Juarez S."/>
            <person name="Lozano L."/>
            <person name="Miranda F."/>
            <person name="Vinuesa P."/>
            <person name="Martinez-Romero E."/>
            <person name="Cevallos M.A."/>
            <person name="Romero D."/>
            <person name="Davila G."/>
            <person name="Gonzalez V."/>
        </authorList>
    </citation>
    <scope>NUCLEOTIDE SEQUENCE [LARGE SCALE GENOMIC DNA]</scope>
    <source>
        <strain evidence="2 3">NXC12</strain>
    </source>
</reference>
<gene>
    <name evidence="2" type="ORF">NXC12_CH00924</name>
</gene>
<protein>
    <submittedName>
        <fullName evidence="2">Uncharacterized protein</fullName>
    </submittedName>
</protein>
<evidence type="ECO:0000256" key="1">
    <source>
        <dbReference type="SAM" id="MobiDB-lite"/>
    </source>
</evidence>
<sequence>MRWLGIAEAEDQMDEGVAGLQVAASRMGSSHVASRQPLPAVAPTTARSSPSHGPRQQYIPRIDRVRKLPLTLTLSL</sequence>
<dbReference type="Proteomes" id="UP000194159">
    <property type="component" value="Chromosome"/>
</dbReference>
<accession>A0AAN1BCW5</accession>
<organism evidence="2 3">
    <name type="scientific">Rhizobium etli</name>
    <dbReference type="NCBI Taxonomy" id="29449"/>
    <lineage>
        <taxon>Bacteria</taxon>
        <taxon>Pseudomonadati</taxon>
        <taxon>Pseudomonadota</taxon>
        <taxon>Alphaproteobacteria</taxon>
        <taxon>Hyphomicrobiales</taxon>
        <taxon>Rhizobiaceae</taxon>
        <taxon>Rhizobium/Agrobacterium group</taxon>
        <taxon>Rhizobium</taxon>
    </lineage>
</organism>
<proteinExistence type="predicted"/>
<evidence type="ECO:0000313" key="3">
    <source>
        <dbReference type="Proteomes" id="UP000194159"/>
    </source>
</evidence>
<evidence type="ECO:0000313" key="2">
    <source>
        <dbReference type="EMBL" id="ARQ09004.1"/>
    </source>
</evidence>
<dbReference type="AlphaFoldDB" id="A0AAN1BCW5"/>
<name>A0AAN1BCW5_RHIET</name>
<feature type="region of interest" description="Disordered" evidence="1">
    <location>
        <begin position="28"/>
        <end position="56"/>
    </location>
</feature>
<dbReference type="EMBL" id="CP020906">
    <property type="protein sequence ID" value="ARQ09004.1"/>
    <property type="molecule type" value="Genomic_DNA"/>
</dbReference>